<gene>
    <name evidence="1" type="ORF">IPJ27_19855</name>
</gene>
<organism evidence="1 2">
    <name type="scientific">Candidatus Accumulibacter proximus</name>
    <dbReference type="NCBI Taxonomy" id="2954385"/>
    <lineage>
        <taxon>Bacteria</taxon>
        <taxon>Pseudomonadati</taxon>
        <taxon>Pseudomonadota</taxon>
        <taxon>Betaproteobacteria</taxon>
        <taxon>Candidatus Accumulibacter</taxon>
    </lineage>
</organism>
<dbReference type="EMBL" id="JADJMH010000026">
    <property type="protein sequence ID" value="MBK7676828.1"/>
    <property type="molecule type" value="Genomic_DNA"/>
</dbReference>
<accession>A0A935Q2Q7</accession>
<reference evidence="1 2" key="1">
    <citation type="submission" date="2020-10" db="EMBL/GenBank/DDBJ databases">
        <title>Connecting structure to function with the recovery of over 1000 high-quality activated sludge metagenome-assembled genomes encoding full-length rRNA genes using long-read sequencing.</title>
        <authorList>
            <person name="Singleton C.M."/>
            <person name="Petriglieri F."/>
            <person name="Kristensen J.M."/>
            <person name="Kirkegaard R.H."/>
            <person name="Michaelsen T.Y."/>
            <person name="Andersen M.H."/>
            <person name="Karst S.M."/>
            <person name="Dueholm M.S."/>
            <person name="Nielsen P.H."/>
            <person name="Albertsen M."/>
        </authorList>
    </citation>
    <scope>NUCLEOTIDE SEQUENCE [LARGE SCALE GENOMIC DNA]</scope>
    <source>
        <strain evidence="1">EsbW_18-Q3-R4-48_BATAC.285</strain>
    </source>
</reference>
<name>A0A935Q2Q7_9PROT</name>
<evidence type="ECO:0000313" key="1">
    <source>
        <dbReference type="EMBL" id="MBK7676828.1"/>
    </source>
</evidence>
<comment type="caution">
    <text evidence="1">The sequence shown here is derived from an EMBL/GenBank/DDBJ whole genome shotgun (WGS) entry which is preliminary data.</text>
</comment>
<sequence length="152" mass="16514">MSRATDSERAQRVNSAFALLVRGHSLSEAAQVLTESFALSRRQAYRYLQEAQELAQPLPVAQPTIPVTIKIPGEVVGELRVCSRKRPDDGRDCWVRGIGVSGQGTPTWLIGAGRVMTCLWTMSLTACSPPSLSKSTRSWSRIGYAARGGRPG</sequence>
<protein>
    <submittedName>
        <fullName evidence="1">Uncharacterized protein</fullName>
    </submittedName>
</protein>
<evidence type="ECO:0000313" key="2">
    <source>
        <dbReference type="Proteomes" id="UP000697998"/>
    </source>
</evidence>
<proteinExistence type="predicted"/>
<dbReference type="Proteomes" id="UP000697998">
    <property type="component" value="Unassembled WGS sequence"/>
</dbReference>
<dbReference type="AlphaFoldDB" id="A0A935Q2Q7"/>